<evidence type="ECO:0000256" key="1">
    <source>
        <dbReference type="SAM" id="SignalP"/>
    </source>
</evidence>
<feature type="domain" description="DUF218" evidence="2">
    <location>
        <begin position="240"/>
        <end position="332"/>
    </location>
</feature>
<dbReference type="Pfam" id="PF02698">
    <property type="entry name" value="DUF218"/>
    <property type="match status" value="1"/>
</dbReference>
<evidence type="ECO:0000259" key="2">
    <source>
        <dbReference type="Pfam" id="PF02698"/>
    </source>
</evidence>
<name>A0AAF0J215_9BASI</name>
<gene>
    <name evidence="3" type="ORF">MNAN1_001452</name>
</gene>
<dbReference type="EMBL" id="CP119893">
    <property type="protein sequence ID" value="WFD26469.1"/>
    <property type="molecule type" value="Genomic_DNA"/>
</dbReference>
<reference evidence="3" key="1">
    <citation type="submission" date="2023-03" db="EMBL/GenBank/DDBJ databases">
        <title>Mating type loci evolution in Malassezia.</title>
        <authorList>
            <person name="Coelho M.A."/>
        </authorList>
    </citation>
    <scope>NUCLEOTIDE SEQUENCE</scope>
    <source>
        <strain evidence="3">CBS 9557</strain>
    </source>
</reference>
<keyword evidence="1" id="KW-0732">Signal</keyword>
<dbReference type="InterPro" id="IPR003848">
    <property type="entry name" value="DUF218"/>
</dbReference>
<evidence type="ECO:0000313" key="3">
    <source>
        <dbReference type="EMBL" id="WFD26469.1"/>
    </source>
</evidence>
<dbReference type="AlphaFoldDB" id="A0AAF0J215"/>
<sequence length="397" mass="45664">MRWLLLAFLALSSSLCVRAVSFYDIPHPKVEDRLTRRLFPELVRFWEQINGSWPEHVQSDIKSLAEDRKKRIANTFNCTEQPICHVKAMNLTVSDEYRLNRVLNASHAPKSLLDVWPRYVQAIRHIISVYGNGTASYYSADDMVYNATGSDWTYYIRGLSDYLASDFSGTIPPPFDVIYGAVTLLQVNLMDNAAWFYDVNEQQNKAARERASSIDWDKYPYAAILNLGMGPEVRIEPLSPQSKMRLGISVTELHKGQAPWIVVTGGAVHPPKTPFTEAQEMQLWLKEQYDLDEKYILMEPHARHTTTNLRNSARMVNKLGAPKDKPFLIVSNSDQYEYILQIGADHYKYEDSLLYAGERDLGYKLGEVKAKNKEFLIEYRPNWDKIFIIDPMDPLDP</sequence>
<organism evidence="3 4">
    <name type="scientific">Malassezia nana</name>
    <dbReference type="NCBI Taxonomy" id="180528"/>
    <lineage>
        <taxon>Eukaryota</taxon>
        <taxon>Fungi</taxon>
        <taxon>Dikarya</taxon>
        <taxon>Basidiomycota</taxon>
        <taxon>Ustilaginomycotina</taxon>
        <taxon>Malasseziomycetes</taxon>
        <taxon>Malasseziales</taxon>
        <taxon>Malasseziaceae</taxon>
        <taxon>Malassezia</taxon>
    </lineage>
</organism>
<feature type="signal peptide" evidence="1">
    <location>
        <begin position="1"/>
        <end position="19"/>
    </location>
</feature>
<evidence type="ECO:0000313" key="4">
    <source>
        <dbReference type="Proteomes" id="UP001213623"/>
    </source>
</evidence>
<protein>
    <recommendedName>
        <fullName evidence="2">DUF218 domain-containing protein</fullName>
    </recommendedName>
</protein>
<accession>A0AAF0J215</accession>
<keyword evidence="4" id="KW-1185">Reference proteome</keyword>
<dbReference type="InterPro" id="IPR014729">
    <property type="entry name" value="Rossmann-like_a/b/a_fold"/>
</dbReference>
<proteinExistence type="predicted"/>
<dbReference type="Gene3D" id="3.40.50.620">
    <property type="entry name" value="HUPs"/>
    <property type="match status" value="1"/>
</dbReference>
<dbReference type="Proteomes" id="UP001213623">
    <property type="component" value="Chromosome 2"/>
</dbReference>
<dbReference type="CDD" id="cd06259">
    <property type="entry name" value="YdcF-like"/>
    <property type="match status" value="1"/>
</dbReference>
<feature type="chain" id="PRO_5042096130" description="DUF218 domain-containing protein" evidence="1">
    <location>
        <begin position="20"/>
        <end position="397"/>
    </location>
</feature>